<name>A0ACC3BY50_PYRYE</name>
<organism evidence="1 2">
    <name type="scientific">Pyropia yezoensis</name>
    <name type="common">Susabi-nori</name>
    <name type="synonym">Porphyra yezoensis</name>
    <dbReference type="NCBI Taxonomy" id="2788"/>
    <lineage>
        <taxon>Eukaryota</taxon>
        <taxon>Rhodophyta</taxon>
        <taxon>Bangiophyceae</taxon>
        <taxon>Bangiales</taxon>
        <taxon>Bangiaceae</taxon>
        <taxon>Pyropia</taxon>
    </lineage>
</organism>
<gene>
    <name evidence="1" type="ORF">I4F81_005362</name>
</gene>
<evidence type="ECO:0000313" key="1">
    <source>
        <dbReference type="EMBL" id="KAK1862795.1"/>
    </source>
</evidence>
<proteinExistence type="predicted"/>
<keyword evidence="2" id="KW-1185">Reference proteome</keyword>
<comment type="caution">
    <text evidence="1">The sequence shown here is derived from an EMBL/GenBank/DDBJ whole genome shotgun (WGS) entry which is preliminary data.</text>
</comment>
<sequence length="230" mass="22369">MGPDAFSAPEKAFAVAALATGARVDGRRPPDGRRVSITLSPTTPGAATASFGATLATAAVSVRATPPRPGRPTEGTLSVSVTPSAAASEAAAAAALSRRAAGAGGAATSDAVRLVEGALRGSRALDTEALCIVAGALVWAVTVEVTLIADAGNAGDVATAAAVAAVLGARRPDVSVRGGEATIHSPEEREGVPLPVAHVPFAVTFALFADPGGGGGGGGGRRRPRTAPCP</sequence>
<accession>A0ACC3BY50</accession>
<reference evidence="1" key="1">
    <citation type="submission" date="2019-11" db="EMBL/GenBank/DDBJ databases">
        <title>Nori genome reveals adaptations in red seaweeds to the harsh intertidal environment.</title>
        <authorList>
            <person name="Wang D."/>
            <person name="Mao Y."/>
        </authorList>
    </citation>
    <scope>NUCLEOTIDE SEQUENCE</scope>
    <source>
        <tissue evidence="1">Gametophyte</tissue>
    </source>
</reference>
<dbReference type="EMBL" id="CM020619">
    <property type="protein sequence ID" value="KAK1862795.1"/>
    <property type="molecule type" value="Genomic_DNA"/>
</dbReference>
<evidence type="ECO:0000313" key="2">
    <source>
        <dbReference type="Proteomes" id="UP000798662"/>
    </source>
</evidence>
<dbReference type="Proteomes" id="UP000798662">
    <property type="component" value="Chromosome 2"/>
</dbReference>
<protein>
    <submittedName>
        <fullName evidence="1">Uncharacterized protein</fullName>
    </submittedName>
</protein>